<dbReference type="SUPFAM" id="SSF51556">
    <property type="entry name" value="Metallo-dependent hydrolases"/>
    <property type="match status" value="1"/>
</dbReference>
<proteinExistence type="predicted"/>
<protein>
    <submittedName>
        <fullName evidence="1">Membrane dipeptidase</fullName>
    </submittedName>
</protein>
<sequence>MSSQVATLPAQETRPLVIDGLNCAAVTRDQFERTLQGGISAINLTAVEPWSDLPKSLKELEANLCAIEAMDDIALIVRTVDDIELAHQQGKLGVIIGAQNSLMVESDVSLLATFKRLGMRILQPTYNEPCSFGHGAPDMGDADKGITEAGRAWVAEMHKNRLLIDLSHCGHRTSADYLAEAKEPVVFSHANAFAVCPSPRNKPDELLRGIANNGGLIGAVLWSPAVKHETRPTLDDYLDHVDYMVGIAGIEHVGFASDIAEGFPPNRDKWEKSFGPRGLYPNITGILGPWYEWDTRLNVDFSSIAHTPRVIDGLRRRGYSAGDVDKLLSGNWLRVLRDVWS</sequence>
<dbReference type="EMBL" id="JACDXJ010000003">
    <property type="protein sequence ID" value="MBA1159251.1"/>
    <property type="molecule type" value="Genomic_DNA"/>
</dbReference>
<dbReference type="PANTHER" id="PTHR10443:SF12">
    <property type="entry name" value="DIPEPTIDASE"/>
    <property type="match status" value="1"/>
</dbReference>
<dbReference type="RefSeq" id="WP_181054832.1">
    <property type="nucleotide sequence ID" value="NZ_JACDXJ010000003.1"/>
</dbReference>
<dbReference type="Gene3D" id="3.20.20.140">
    <property type="entry name" value="Metal-dependent hydrolases"/>
    <property type="match status" value="1"/>
</dbReference>
<dbReference type="InterPro" id="IPR032466">
    <property type="entry name" value="Metal_Hydrolase"/>
</dbReference>
<keyword evidence="2" id="KW-1185">Reference proteome</keyword>
<evidence type="ECO:0000313" key="2">
    <source>
        <dbReference type="Proteomes" id="UP000572984"/>
    </source>
</evidence>
<name>A0A838BUZ4_9HYPH</name>
<reference evidence="1 2" key="1">
    <citation type="submission" date="2020-07" db="EMBL/GenBank/DDBJ databases">
        <title>Draft genome and description of Microvirga mediterraneensis Marseille-Q2068 sp. nov.</title>
        <authorList>
            <person name="Boxberger M."/>
        </authorList>
    </citation>
    <scope>NUCLEOTIDE SEQUENCE [LARGE SCALE GENOMIC DNA]</scope>
    <source>
        <strain evidence="1 2">Marseille-Q2068</strain>
    </source>
</reference>
<comment type="caution">
    <text evidence="1">The sequence shown here is derived from an EMBL/GenBank/DDBJ whole genome shotgun (WGS) entry which is preliminary data.</text>
</comment>
<dbReference type="Pfam" id="PF01244">
    <property type="entry name" value="Peptidase_M19"/>
    <property type="match status" value="1"/>
</dbReference>
<organism evidence="1 2">
    <name type="scientific">Microvirga mediterraneensis</name>
    <dbReference type="NCBI Taxonomy" id="2754695"/>
    <lineage>
        <taxon>Bacteria</taxon>
        <taxon>Pseudomonadati</taxon>
        <taxon>Pseudomonadota</taxon>
        <taxon>Alphaproteobacteria</taxon>
        <taxon>Hyphomicrobiales</taxon>
        <taxon>Methylobacteriaceae</taxon>
        <taxon>Microvirga</taxon>
    </lineage>
</organism>
<dbReference type="PROSITE" id="PS51365">
    <property type="entry name" value="RENAL_DIPEPTIDASE_2"/>
    <property type="match status" value="1"/>
</dbReference>
<dbReference type="Proteomes" id="UP000572984">
    <property type="component" value="Unassembled WGS sequence"/>
</dbReference>
<dbReference type="GO" id="GO:0070573">
    <property type="term" value="F:metallodipeptidase activity"/>
    <property type="evidence" value="ECO:0007669"/>
    <property type="project" value="InterPro"/>
</dbReference>
<dbReference type="PANTHER" id="PTHR10443">
    <property type="entry name" value="MICROSOMAL DIPEPTIDASE"/>
    <property type="match status" value="1"/>
</dbReference>
<evidence type="ECO:0000313" key="1">
    <source>
        <dbReference type="EMBL" id="MBA1159251.1"/>
    </source>
</evidence>
<gene>
    <name evidence="1" type="ORF">H0S73_24525</name>
</gene>
<dbReference type="AlphaFoldDB" id="A0A838BUZ4"/>
<accession>A0A838BUZ4</accession>
<dbReference type="InterPro" id="IPR008257">
    <property type="entry name" value="Pept_M19"/>
</dbReference>
<dbReference type="GO" id="GO:0006508">
    <property type="term" value="P:proteolysis"/>
    <property type="evidence" value="ECO:0007669"/>
    <property type="project" value="InterPro"/>
</dbReference>